<dbReference type="EMBL" id="JAFIMU010000007">
    <property type="protein sequence ID" value="MBN8229100.1"/>
    <property type="molecule type" value="Genomic_DNA"/>
</dbReference>
<sequence>MHLPVRTVQRVRSASRPKRRHRGQALVLACLSFLLLALMSTLSFNLSHALREKMSLQQHSDALAYSMGVVEARALNYYAASNRAIASSYVGMTSAHGYMAAASATGDMMRAGMMSFFLVAALEVAQCPPYNFQHCFDALEAVMIAMDYSSKASDYDSKVKDVEEKFNKVIQDLNKMANDIHESQKSAHNKARNAVRSGQSASLSQLTDWNVPGASALNSSVGGLNAEEFDCAVDGMNCSRSGSSNKARAQVMTEISNASRPGWAANRSLPVIMNGLPTYFKSDFIKDLLKDIPQEGTHMVVGHQGTAKVAQTKSNIHGPGQVTGNEGKVVVADEHGTLISQWRHGFGVGTYKALVESSENGGSHEPSGAHSGQHDEFKGINTKDLMSCSSTGNCFMKFRADDSPDTDWGQPHVYSYVTKQFFVGDPKKAPWELNASGSFTLTHGAQGDGQLQLAPGEGAALSKALVYYHRLGPNGWKEAPGLFNPYWRVKLHPFTAQEAAKVLNRAGNGDAAQLAGAKDLAL</sequence>
<gene>
    <name evidence="2" type="ORF">JYK02_16430</name>
</gene>
<proteinExistence type="predicted"/>
<evidence type="ECO:0000313" key="3">
    <source>
        <dbReference type="Proteomes" id="UP000664052"/>
    </source>
</evidence>
<protein>
    <recommendedName>
        <fullName evidence="4">Flp pilus-assembly TadG-like N-terminal domain-containing protein</fullName>
    </recommendedName>
</protein>
<evidence type="ECO:0008006" key="4">
    <source>
        <dbReference type="Google" id="ProtNLM"/>
    </source>
</evidence>
<organism evidence="2 3">
    <name type="scientific">Corallococcus macrosporus</name>
    <dbReference type="NCBI Taxonomy" id="35"/>
    <lineage>
        <taxon>Bacteria</taxon>
        <taxon>Pseudomonadati</taxon>
        <taxon>Myxococcota</taxon>
        <taxon>Myxococcia</taxon>
        <taxon>Myxococcales</taxon>
        <taxon>Cystobacterineae</taxon>
        <taxon>Myxococcaceae</taxon>
        <taxon>Corallococcus</taxon>
    </lineage>
</organism>
<evidence type="ECO:0000256" key="1">
    <source>
        <dbReference type="SAM" id="MobiDB-lite"/>
    </source>
</evidence>
<feature type="region of interest" description="Disordered" evidence="1">
    <location>
        <begin position="357"/>
        <end position="376"/>
    </location>
</feature>
<reference evidence="2 3" key="1">
    <citation type="submission" date="2021-02" db="EMBL/GenBank/DDBJ databases">
        <title>De Novo genome assembly of isolated myxobacteria.</title>
        <authorList>
            <person name="Stevens D.C."/>
        </authorList>
    </citation>
    <scope>NUCLEOTIDE SEQUENCE [LARGE SCALE GENOMIC DNA]</scope>
    <source>
        <strain evidence="2 3">ATCC 29039</strain>
    </source>
</reference>
<accession>A0ABS3DBN1</accession>
<keyword evidence="3" id="KW-1185">Reference proteome</keyword>
<dbReference type="Proteomes" id="UP000664052">
    <property type="component" value="Unassembled WGS sequence"/>
</dbReference>
<name>A0ABS3DBN1_9BACT</name>
<comment type="caution">
    <text evidence="2">The sequence shown here is derived from an EMBL/GenBank/DDBJ whole genome shotgun (WGS) entry which is preliminary data.</text>
</comment>
<evidence type="ECO:0000313" key="2">
    <source>
        <dbReference type="EMBL" id="MBN8229100.1"/>
    </source>
</evidence>